<evidence type="ECO:0000313" key="1">
    <source>
        <dbReference type="EMBL" id="KAI8432592.1"/>
    </source>
</evidence>
<sequence>MTLSEVLSVSNCLEKILYMEDDDAVVSGVMAIIDLEGVTMGHFLQMTPLQMKKMTVVGQDATPFRMKGVHYLNTPPGFETVFNAMKALLNEKNKSRLYVHNKNYEAMYKHIPKEVLPAEYGGTAGTDKEIIGYWKNKVQEYSHWLEEEHAVPYR</sequence>
<accession>A0ACC0K803</accession>
<evidence type="ECO:0000313" key="2">
    <source>
        <dbReference type="Proteomes" id="UP001064048"/>
    </source>
</evidence>
<comment type="caution">
    <text evidence="1">The sequence shown here is derived from an EMBL/GenBank/DDBJ whole genome shotgun (WGS) entry which is preliminary data.</text>
</comment>
<reference evidence="1 2" key="1">
    <citation type="journal article" date="2022" name="Genome Biol. Evol.">
        <title>The Spruce Budworm Genome: Reconstructing the Evolutionary History of Antifreeze Proteins.</title>
        <authorList>
            <person name="Beliveau C."/>
            <person name="Gagne P."/>
            <person name="Picq S."/>
            <person name="Vernygora O."/>
            <person name="Keeling C.I."/>
            <person name="Pinkney K."/>
            <person name="Doucet D."/>
            <person name="Wen F."/>
            <person name="Johnston J.S."/>
            <person name="Maaroufi H."/>
            <person name="Boyle B."/>
            <person name="Laroche J."/>
            <person name="Dewar K."/>
            <person name="Juretic N."/>
            <person name="Blackburn G."/>
            <person name="Nisole A."/>
            <person name="Brunet B."/>
            <person name="Brandao M."/>
            <person name="Lumley L."/>
            <person name="Duan J."/>
            <person name="Quan G."/>
            <person name="Lucarotti C.J."/>
            <person name="Roe A.D."/>
            <person name="Sperling F.A.H."/>
            <person name="Levesque R.C."/>
            <person name="Cusson M."/>
        </authorList>
    </citation>
    <scope>NUCLEOTIDE SEQUENCE [LARGE SCALE GENOMIC DNA]</scope>
    <source>
        <strain evidence="1">Glfc:IPQL:Cfum</strain>
    </source>
</reference>
<proteinExistence type="predicted"/>
<protein>
    <submittedName>
        <fullName evidence="1">Uncharacterized protein</fullName>
    </submittedName>
</protein>
<dbReference type="EMBL" id="CM046124">
    <property type="protein sequence ID" value="KAI8432592.1"/>
    <property type="molecule type" value="Genomic_DNA"/>
</dbReference>
<organism evidence="1 2">
    <name type="scientific">Choristoneura fumiferana</name>
    <name type="common">Spruce budworm moth</name>
    <name type="synonym">Archips fumiferana</name>
    <dbReference type="NCBI Taxonomy" id="7141"/>
    <lineage>
        <taxon>Eukaryota</taxon>
        <taxon>Metazoa</taxon>
        <taxon>Ecdysozoa</taxon>
        <taxon>Arthropoda</taxon>
        <taxon>Hexapoda</taxon>
        <taxon>Insecta</taxon>
        <taxon>Pterygota</taxon>
        <taxon>Neoptera</taxon>
        <taxon>Endopterygota</taxon>
        <taxon>Lepidoptera</taxon>
        <taxon>Glossata</taxon>
        <taxon>Ditrysia</taxon>
        <taxon>Tortricoidea</taxon>
        <taxon>Tortricidae</taxon>
        <taxon>Tortricinae</taxon>
        <taxon>Choristoneura</taxon>
    </lineage>
</organism>
<keyword evidence="2" id="KW-1185">Reference proteome</keyword>
<gene>
    <name evidence="1" type="ORF">MSG28_013579</name>
</gene>
<dbReference type="Proteomes" id="UP001064048">
    <property type="component" value="Chromosome 24"/>
</dbReference>
<name>A0ACC0K803_CHOFU</name>